<sequence>MTVKLKQMTLYRKHTEWRGKMRGKKVAWSLVLITILFMTVIILGDDGFGNNGDSNADSEDDVKISESAYPGIDIKAVIDESETYRMAIHYPVFEAPSLNQEIEAYVDSAKKQFFREVDKNQQHLKERPATFNVSFDIYRVSDEVYGIAFDEQSFVGGANGRQEGQIYHMNLESEEVFNPEQVIVDSQNNRKALYNYVLKEFQESEEYRDFFFKEYLQDLMLNSPDLFRKIILKDRELLLKFDKYEVTAGAAGMPEITVPLEEINLTLTETGQDFLKVDGKDESVTESDDEEKQEDQNSEVGNEEEEDKEEPLKKVALTFDDGPHSQYTPEILEILDRYDAKATFFMLGNRVEFYPDLVREVFDRGHEIGNHTYDHKDLTAMGAEAIQNEVGKASLAIEEIIGRKPKILRPPYGAFNEAVENSVQIPLILWTVDTLDWKHKDPQKILESVKSDVEEDSIILMHDIHSGTPEGLGKVLAYLDGEGYDFVTISELRNQGS</sequence>
<dbReference type="Gene3D" id="3.20.20.370">
    <property type="entry name" value="Glycoside hydrolase/deacetylase"/>
    <property type="match status" value="1"/>
</dbReference>
<gene>
    <name evidence="5" type="ORF">ISALK_04205</name>
</gene>
<evidence type="ECO:0000256" key="3">
    <source>
        <dbReference type="SAM" id="MobiDB-lite"/>
    </source>
</evidence>
<dbReference type="CDD" id="cd10954">
    <property type="entry name" value="CE4_CtAXE_like"/>
    <property type="match status" value="1"/>
</dbReference>
<dbReference type="Pfam" id="PF11738">
    <property type="entry name" value="DUF3298"/>
    <property type="match status" value="1"/>
</dbReference>
<dbReference type="InterPro" id="IPR050248">
    <property type="entry name" value="Polysacc_deacetylase_ArnD"/>
</dbReference>
<dbReference type="AlphaFoldDB" id="A0AA43XJI1"/>
<evidence type="ECO:0000259" key="4">
    <source>
        <dbReference type="PROSITE" id="PS51677"/>
    </source>
</evidence>
<feature type="compositionally biased region" description="Acidic residues" evidence="3">
    <location>
        <begin position="284"/>
        <end position="309"/>
    </location>
</feature>
<dbReference type="PANTHER" id="PTHR10587">
    <property type="entry name" value="GLYCOSYL TRANSFERASE-RELATED"/>
    <property type="match status" value="1"/>
</dbReference>
<evidence type="ECO:0000313" key="6">
    <source>
        <dbReference type="Proteomes" id="UP000449710"/>
    </source>
</evidence>
<feature type="domain" description="NodB homology" evidence="4">
    <location>
        <begin position="313"/>
        <end position="487"/>
    </location>
</feature>
<dbReference type="GO" id="GO:0046872">
    <property type="term" value="F:metal ion binding"/>
    <property type="evidence" value="ECO:0007669"/>
    <property type="project" value="UniProtKB-KW"/>
</dbReference>
<dbReference type="SUPFAM" id="SSF88713">
    <property type="entry name" value="Glycoside hydrolase/deacetylase"/>
    <property type="match status" value="1"/>
</dbReference>
<dbReference type="Pfam" id="PF13739">
    <property type="entry name" value="PdaC"/>
    <property type="match status" value="1"/>
</dbReference>
<dbReference type="InterPro" id="IPR037126">
    <property type="entry name" value="PdaC/RsiV-like_sf"/>
</dbReference>
<dbReference type="Proteomes" id="UP000449710">
    <property type="component" value="Unassembled WGS sequence"/>
</dbReference>
<dbReference type="InterPro" id="IPR002509">
    <property type="entry name" value="NODB_dom"/>
</dbReference>
<feature type="region of interest" description="Disordered" evidence="3">
    <location>
        <begin position="276"/>
        <end position="311"/>
    </location>
</feature>
<proteinExistence type="predicted"/>
<comment type="caution">
    <text evidence="5">The sequence shown here is derived from an EMBL/GenBank/DDBJ whole genome shotgun (WGS) entry which is preliminary data.</text>
</comment>
<name>A0AA43XJI1_9CLOT</name>
<evidence type="ECO:0000256" key="2">
    <source>
        <dbReference type="ARBA" id="ARBA00022801"/>
    </source>
</evidence>
<dbReference type="InterPro" id="IPR011330">
    <property type="entry name" value="Glyco_hydro/deAcase_b/a-brl"/>
</dbReference>
<protein>
    <submittedName>
        <fullName evidence="5">DUF3298 domain-containing protein</fullName>
    </submittedName>
</protein>
<dbReference type="PROSITE" id="PS51677">
    <property type="entry name" value="NODB"/>
    <property type="match status" value="1"/>
</dbReference>
<dbReference type="GO" id="GO:0016020">
    <property type="term" value="C:membrane"/>
    <property type="evidence" value="ECO:0007669"/>
    <property type="project" value="TreeGrafter"/>
</dbReference>
<keyword evidence="1" id="KW-0479">Metal-binding</keyword>
<dbReference type="PANTHER" id="PTHR10587:SF133">
    <property type="entry name" value="CHITIN DEACETYLASE 1-RELATED"/>
    <property type="match status" value="1"/>
</dbReference>
<dbReference type="GO" id="GO:0005975">
    <property type="term" value="P:carbohydrate metabolic process"/>
    <property type="evidence" value="ECO:0007669"/>
    <property type="project" value="InterPro"/>
</dbReference>
<dbReference type="InterPro" id="IPR021729">
    <property type="entry name" value="DUF3298"/>
</dbReference>
<dbReference type="Gene3D" id="3.30.565.40">
    <property type="entry name" value="Fervidobacterium nodosum Rt17-B1 like"/>
    <property type="match status" value="1"/>
</dbReference>
<dbReference type="InterPro" id="IPR025303">
    <property type="entry name" value="PdaC"/>
</dbReference>
<organism evidence="5 6">
    <name type="scientific">Isachenkonia alkalipeptolytica</name>
    <dbReference type="NCBI Taxonomy" id="2565777"/>
    <lineage>
        <taxon>Bacteria</taxon>
        <taxon>Bacillati</taxon>
        <taxon>Bacillota</taxon>
        <taxon>Clostridia</taxon>
        <taxon>Eubacteriales</taxon>
        <taxon>Clostridiaceae</taxon>
        <taxon>Isachenkonia</taxon>
    </lineage>
</organism>
<keyword evidence="2" id="KW-0378">Hydrolase</keyword>
<reference evidence="5 6" key="1">
    <citation type="submission" date="2019-04" db="EMBL/GenBank/DDBJ databases">
        <title>Isachenkonia alkalipeptolytica gen. nov. sp. nov. a new anaerobic, alkiliphilic organothrophic bacterium capable to reduce synthesized ferrihydrite isolated from a soda lake.</title>
        <authorList>
            <person name="Toshchakov S.V."/>
            <person name="Zavarzina D.G."/>
            <person name="Zhilina T.N."/>
            <person name="Kostrikina N.A."/>
            <person name="Kublanov I.V."/>
        </authorList>
    </citation>
    <scope>NUCLEOTIDE SEQUENCE [LARGE SCALE GENOMIC DNA]</scope>
    <source>
        <strain evidence="5 6">Z-1701</strain>
    </source>
</reference>
<dbReference type="Gene3D" id="3.90.640.20">
    <property type="entry name" value="Heat-shock cognate protein, ATPase"/>
    <property type="match status" value="1"/>
</dbReference>
<dbReference type="EMBL" id="SUMG01000003">
    <property type="protein sequence ID" value="NBG87697.1"/>
    <property type="molecule type" value="Genomic_DNA"/>
</dbReference>
<dbReference type="Pfam" id="PF01522">
    <property type="entry name" value="Polysacc_deac_1"/>
    <property type="match status" value="1"/>
</dbReference>
<evidence type="ECO:0000256" key="1">
    <source>
        <dbReference type="ARBA" id="ARBA00022723"/>
    </source>
</evidence>
<evidence type="ECO:0000313" key="5">
    <source>
        <dbReference type="EMBL" id="NBG87697.1"/>
    </source>
</evidence>
<dbReference type="GO" id="GO:0016810">
    <property type="term" value="F:hydrolase activity, acting on carbon-nitrogen (but not peptide) bonds"/>
    <property type="evidence" value="ECO:0007669"/>
    <property type="project" value="InterPro"/>
</dbReference>
<accession>A0AA43XJI1</accession>
<keyword evidence="6" id="KW-1185">Reference proteome</keyword>